<name>A0A7S3AG13_9EUKA</name>
<evidence type="ECO:0000313" key="6">
    <source>
        <dbReference type="EMBL" id="CAE0103682.1"/>
    </source>
</evidence>
<accession>A0A7S3AG13</accession>
<dbReference type="SUPFAM" id="SSF54534">
    <property type="entry name" value="FKBP-like"/>
    <property type="match status" value="1"/>
</dbReference>
<dbReference type="InterPro" id="IPR052273">
    <property type="entry name" value="PPIase_FKBP"/>
</dbReference>
<reference evidence="6" key="1">
    <citation type="submission" date="2021-01" db="EMBL/GenBank/DDBJ databases">
        <authorList>
            <person name="Corre E."/>
            <person name="Pelletier E."/>
            <person name="Niang G."/>
            <person name="Scheremetjew M."/>
            <person name="Finn R."/>
            <person name="Kale V."/>
            <person name="Holt S."/>
            <person name="Cochrane G."/>
            <person name="Meng A."/>
            <person name="Brown T."/>
            <person name="Cohen L."/>
        </authorList>
    </citation>
    <scope>NUCLEOTIDE SEQUENCE</scope>
    <source>
        <strain evidence="6">CCMP281</strain>
    </source>
</reference>
<dbReference type="PANTHER" id="PTHR46222">
    <property type="entry name" value="PEPTIDYL-PROLYL CIS-TRANS ISOMERASE FKBP7/14"/>
    <property type="match status" value="1"/>
</dbReference>
<proteinExistence type="predicted"/>
<keyword evidence="2" id="KW-0677">Repeat</keyword>
<dbReference type="GO" id="GO:0003755">
    <property type="term" value="F:peptidyl-prolyl cis-trans isomerase activity"/>
    <property type="evidence" value="ECO:0007669"/>
    <property type="project" value="UniProtKB-KW"/>
</dbReference>
<evidence type="ECO:0000256" key="3">
    <source>
        <dbReference type="ARBA" id="ARBA00023180"/>
    </source>
</evidence>
<feature type="domain" description="PPIase FKBP-type" evidence="5">
    <location>
        <begin position="91"/>
        <end position="180"/>
    </location>
</feature>
<gene>
    <name evidence="6" type="ORF">HERI1096_LOCUS4340</name>
</gene>
<dbReference type="Pfam" id="PF00254">
    <property type="entry name" value="FKBP_C"/>
    <property type="match status" value="1"/>
</dbReference>
<dbReference type="PROSITE" id="PS50059">
    <property type="entry name" value="FKBP_PPIASE"/>
    <property type="match status" value="1"/>
</dbReference>
<keyword evidence="3" id="KW-0325">Glycoprotein</keyword>
<dbReference type="Gene3D" id="3.10.50.40">
    <property type="match status" value="1"/>
</dbReference>
<dbReference type="EC" id="5.2.1.8" evidence="4"/>
<evidence type="ECO:0000256" key="2">
    <source>
        <dbReference type="ARBA" id="ARBA00022737"/>
    </source>
</evidence>
<dbReference type="PANTHER" id="PTHR46222:SF3">
    <property type="entry name" value="PEPTIDYLPROLYL ISOMERASE"/>
    <property type="match status" value="1"/>
</dbReference>
<keyword evidence="1" id="KW-0732">Signal</keyword>
<dbReference type="EMBL" id="HBHX01007837">
    <property type="protein sequence ID" value="CAE0103682.1"/>
    <property type="molecule type" value="Transcribed_RNA"/>
</dbReference>
<organism evidence="6">
    <name type="scientific">Haptolina ericina</name>
    <dbReference type="NCBI Taxonomy" id="156174"/>
    <lineage>
        <taxon>Eukaryota</taxon>
        <taxon>Haptista</taxon>
        <taxon>Haptophyta</taxon>
        <taxon>Prymnesiophyceae</taxon>
        <taxon>Prymnesiales</taxon>
        <taxon>Prymnesiaceae</taxon>
        <taxon>Haptolina</taxon>
    </lineage>
</organism>
<keyword evidence="4" id="KW-0413">Isomerase</keyword>
<dbReference type="AlphaFoldDB" id="A0A7S3AG13"/>
<dbReference type="InterPro" id="IPR001179">
    <property type="entry name" value="PPIase_FKBP_dom"/>
</dbReference>
<keyword evidence="4" id="KW-0697">Rotamase</keyword>
<evidence type="ECO:0000256" key="4">
    <source>
        <dbReference type="PROSITE-ProRule" id="PRU00277"/>
    </source>
</evidence>
<evidence type="ECO:0000259" key="5">
    <source>
        <dbReference type="PROSITE" id="PS50059"/>
    </source>
</evidence>
<protein>
    <recommendedName>
        <fullName evidence="4">peptidylprolyl isomerase</fullName>
        <ecNumber evidence="4">5.2.1.8</ecNumber>
    </recommendedName>
</protein>
<evidence type="ECO:0000256" key="1">
    <source>
        <dbReference type="ARBA" id="ARBA00022729"/>
    </source>
</evidence>
<dbReference type="InterPro" id="IPR046357">
    <property type="entry name" value="PPIase_dom_sf"/>
</dbReference>
<sequence>MAEVDHFMRLQQTLGSANIAARESNYDVATAKLDYAEKYVQEWKEAIAAAKEKEAKPAEPVKDPEPPAESIEFSVNVTFTPDKCPRKSVEGSVMKVHYVGKLLSTKKIFASSFHTGSMPFRFVLGSDEVVEGWNKGLEGMCQGERRRLMVPWTMAYGAEGGKGVPPYSDVQYDFELTELTNPKIPKTKKKTEL</sequence>
<comment type="catalytic activity">
    <reaction evidence="4">
        <text>[protein]-peptidylproline (omega=180) = [protein]-peptidylproline (omega=0)</text>
        <dbReference type="Rhea" id="RHEA:16237"/>
        <dbReference type="Rhea" id="RHEA-COMP:10747"/>
        <dbReference type="Rhea" id="RHEA-COMP:10748"/>
        <dbReference type="ChEBI" id="CHEBI:83833"/>
        <dbReference type="ChEBI" id="CHEBI:83834"/>
        <dbReference type="EC" id="5.2.1.8"/>
    </reaction>
</comment>